<organism evidence="2 3">
    <name type="scientific">Vibrio panuliri</name>
    <dbReference type="NCBI Taxonomy" id="1381081"/>
    <lineage>
        <taxon>Bacteria</taxon>
        <taxon>Pseudomonadati</taxon>
        <taxon>Pseudomonadota</taxon>
        <taxon>Gammaproteobacteria</taxon>
        <taxon>Vibrionales</taxon>
        <taxon>Vibrionaceae</taxon>
        <taxon>Vibrio</taxon>
    </lineage>
</organism>
<comment type="caution">
    <text evidence="2">The sequence shown here is derived from an EMBL/GenBank/DDBJ whole genome shotgun (WGS) entry which is preliminary data.</text>
</comment>
<dbReference type="RefSeq" id="WP_075705745.1">
    <property type="nucleotide sequence ID" value="NZ_MJMJ01000001.1"/>
</dbReference>
<evidence type="ECO:0000256" key="1">
    <source>
        <dbReference type="SAM" id="MobiDB-lite"/>
    </source>
</evidence>
<name>A0A1Q9HQJ6_9VIBR</name>
<evidence type="ECO:0000313" key="3">
    <source>
        <dbReference type="Proteomes" id="UP000186313"/>
    </source>
</evidence>
<protein>
    <submittedName>
        <fullName evidence="2">Uncharacterized protein</fullName>
    </submittedName>
</protein>
<accession>A0A1Q9HQJ6</accession>
<gene>
    <name evidence="2" type="ORF">BIY22_01035</name>
</gene>
<dbReference type="Proteomes" id="UP000186313">
    <property type="component" value="Unassembled WGS sequence"/>
</dbReference>
<feature type="region of interest" description="Disordered" evidence="1">
    <location>
        <begin position="29"/>
        <end position="49"/>
    </location>
</feature>
<dbReference type="EMBL" id="MJMJ01000001">
    <property type="protein sequence ID" value="OLQ93106.1"/>
    <property type="molecule type" value="Genomic_DNA"/>
</dbReference>
<sequence length="144" mass="15689">MGAKKSLKKLKKKVEKKVLSKSMQQLGALTSSTQNFNRPQQNSSSQWQAEFKQVSQQALVNVASELAAPLNPLLSWFNDGNVIPMPQMGRATSSTNGEIKKSAELRPNIKSIVHLPLKSPPCKRCPALSNGVCKCAAKKLQMSA</sequence>
<dbReference type="AlphaFoldDB" id="A0A1Q9HQJ6"/>
<proteinExistence type="predicted"/>
<evidence type="ECO:0000313" key="2">
    <source>
        <dbReference type="EMBL" id="OLQ93106.1"/>
    </source>
</evidence>
<reference evidence="2 3" key="1">
    <citation type="submission" date="2016-09" db="EMBL/GenBank/DDBJ databases">
        <title>Genomic Taxonomy of the Vibrionaceae.</title>
        <authorList>
            <person name="Gonzalez-Castillo A."/>
            <person name="Gomez-Gil B."/>
            <person name="Enciso-Ibarra K."/>
        </authorList>
    </citation>
    <scope>NUCLEOTIDE SEQUENCE [LARGE SCALE GENOMIC DNA]</scope>
    <source>
        <strain evidence="2 3">CAIM 703</strain>
    </source>
</reference>
<dbReference type="OrthoDB" id="6270900at2"/>